<accession>A0A246GJX2</accession>
<evidence type="ECO:0000313" key="1">
    <source>
        <dbReference type="EMBL" id="OWP84592.1"/>
    </source>
</evidence>
<dbReference type="AlphaFoldDB" id="A0A246GJX2"/>
<dbReference type="EMBL" id="MTCZ01000027">
    <property type="protein sequence ID" value="OWP84592.1"/>
    <property type="molecule type" value="Genomic_DNA"/>
</dbReference>
<protein>
    <submittedName>
        <fullName evidence="1">Uncharacterized protein</fullName>
    </submittedName>
</protein>
<dbReference type="Proteomes" id="UP000197768">
    <property type="component" value="Unassembled WGS sequence"/>
</dbReference>
<sequence length="326" mass="38536">MRKIILTIVLISLTVNCKKENIIMQNSHINDKNLVEEISKQIKHYPSEKVYSIDYNANLIFFEFFINDLQIEKNFSDFSKGSAFELNPFIFKSGKYSVKYKMYSGGIVDNQTYDVLNNNSYLDLFVRSYDLKNKQNDDVTYLHYKTPSKKNETRKSYNEEKFVGAEKKYYEGNFDIEIEVPYNITPDFENAQDLTKLDKKHLEQKVLEKYNQIREVYAKKNADDIAKLIYAKTILEFQTTYADKEKVAGYWKLYKNILLSDDFTMLPIENYKMEFFYDGRLVALISQSKEPKLRNEPALAGKYKNQISSIKHYLYLPKGETEFKVY</sequence>
<organism evidence="1 2">
    <name type="scientific">Flavobacterium davisii</name>
    <dbReference type="NCBI Taxonomy" id="2906077"/>
    <lineage>
        <taxon>Bacteria</taxon>
        <taxon>Pseudomonadati</taxon>
        <taxon>Bacteroidota</taxon>
        <taxon>Flavobacteriia</taxon>
        <taxon>Flavobacteriales</taxon>
        <taxon>Flavobacteriaceae</taxon>
        <taxon>Flavobacterium</taxon>
    </lineage>
</organism>
<comment type="caution">
    <text evidence="1">The sequence shown here is derived from an EMBL/GenBank/DDBJ whole genome shotgun (WGS) entry which is preliminary data.</text>
</comment>
<evidence type="ECO:0000313" key="2">
    <source>
        <dbReference type="Proteomes" id="UP000197768"/>
    </source>
</evidence>
<name>A0A246GJX2_9FLAO</name>
<reference evidence="1 2" key="1">
    <citation type="journal article" date="2017" name="Infect. Genet. Evol.">
        <title>Comparative genome analysis of fish pathogen Flavobacterium columnare reveals extensive sequence diversity within the species.</title>
        <authorList>
            <person name="Kayansamruaj P."/>
            <person name="Dong H.T."/>
            <person name="Hirono I."/>
            <person name="Kondo H."/>
            <person name="Senapin S."/>
            <person name="Rodkhum C."/>
        </authorList>
    </citation>
    <scope>NUCLEOTIDE SEQUENCE [LARGE SCALE GENOMIC DNA]</scope>
    <source>
        <strain evidence="1 2">1215</strain>
    </source>
</reference>
<proteinExistence type="predicted"/>
<gene>
    <name evidence="1" type="ORF">BWK59_04605</name>
</gene>
<dbReference type="RefSeq" id="WP_088391493.1">
    <property type="nucleotide sequence ID" value="NZ_MTCZ01000027.1"/>
</dbReference>